<sequence>MAPSALEIIRIKLDVQPPATWYNDLTSNALKERKTDVVARSYGFTGKSTEEFVWVNIYKNAFDYVSIDSPTRAEFALCIRNYSSKAPRTAVIKVDKLPSDEALYAILTEVSDLPFKKNLTIQEINALLKPKFDLEDQVRGVLGAAWSFEINDDHRVVIFSGWKSVEDYEDAITNHKEIFREIVKNIREALEDTYEVYATQLKRVA</sequence>
<evidence type="ECO:0008006" key="3">
    <source>
        <dbReference type="Google" id="ProtNLM"/>
    </source>
</evidence>
<comment type="caution">
    <text evidence="1">The sequence shown here is derived from an EMBL/GenBank/DDBJ whole genome shotgun (WGS) entry which is preliminary data.</text>
</comment>
<dbReference type="SUPFAM" id="SSF54909">
    <property type="entry name" value="Dimeric alpha+beta barrel"/>
    <property type="match status" value="1"/>
</dbReference>
<dbReference type="AlphaFoldDB" id="A0A9P7K5A0"/>
<reference evidence="1" key="1">
    <citation type="submission" date="2021-02" db="EMBL/GenBank/DDBJ databases">
        <authorList>
            <person name="Nieuwenhuis M."/>
            <person name="Van De Peppel L.J.J."/>
        </authorList>
    </citation>
    <scope>NUCLEOTIDE SEQUENCE</scope>
    <source>
        <strain evidence="1">D49</strain>
    </source>
</reference>
<protein>
    <recommendedName>
        <fullName evidence="3">ABM domain-containing protein</fullName>
    </recommendedName>
</protein>
<gene>
    <name evidence="1" type="ORF">H0H81_004597</name>
</gene>
<organism evidence="1 2">
    <name type="scientific">Sphagnurus paluster</name>
    <dbReference type="NCBI Taxonomy" id="117069"/>
    <lineage>
        <taxon>Eukaryota</taxon>
        <taxon>Fungi</taxon>
        <taxon>Dikarya</taxon>
        <taxon>Basidiomycota</taxon>
        <taxon>Agaricomycotina</taxon>
        <taxon>Agaricomycetes</taxon>
        <taxon>Agaricomycetidae</taxon>
        <taxon>Agaricales</taxon>
        <taxon>Tricholomatineae</taxon>
        <taxon>Lyophyllaceae</taxon>
        <taxon>Sphagnurus</taxon>
    </lineage>
</organism>
<evidence type="ECO:0000313" key="2">
    <source>
        <dbReference type="Proteomes" id="UP000717328"/>
    </source>
</evidence>
<keyword evidence="2" id="KW-1185">Reference proteome</keyword>
<name>A0A9P7K5A0_9AGAR</name>
<evidence type="ECO:0000313" key="1">
    <source>
        <dbReference type="EMBL" id="KAG5637438.1"/>
    </source>
</evidence>
<reference evidence="1" key="2">
    <citation type="submission" date="2021-10" db="EMBL/GenBank/DDBJ databases">
        <title>Phylogenomics reveals ancestral predisposition of the termite-cultivated fungus Termitomyces towards a domesticated lifestyle.</title>
        <authorList>
            <person name="Auxier B."/>
            <person name="Grum-Grzhimaylo A."/>
            <person name="Cardenas M.E."/>
            <person name="Lodge J.D."/>
            <person name="Laessoe T."/>
            <person name="Pedersen O."/>
            <person name="Smith M.E."/>
            <person name="Kuyper T.W."/>
            <person name="Franco-Molano E.A."/>
            <person name="Baroni T.J."/>
            <person name="Aanen D.K."/>
        </authorList>
    </citation>
    <scope>NUCLEOTIDE SEQUENCE</scope>
    <source>
        <strain evidence="1">D49</strain>
    </source>
</reference>
<dbReference type="Gene3D" id="3.30.70.100">
    <property type="match status" value="1"/>
</dbReference>
<proteinExistence type="predicted"/>
<dbReference type="InterPro" id="IPR011008">
    <property type="entry name" value="Dimeric_a/b-barrel"/>
</dbReference>
<accession>A0A9P7K5A0</accession>
<dbReference type="Proteomes" id="UP000717328">
    <property type="component" value="Unassembled WGS sequence"/>
</dbReference>
<dbReference type="EMBL" id="JABCKI010005830">
    <property type="protein sequence ID" value="KAG5637438.1"/>
    <property type="molecule type" value="Genomic_DNA"/>
</dbReference>